<gene>
    <name evidence="1" type="ORF">HMPREF0555_0722</name>
</gene>
<dbReference type="AlphaFoldDB" id="C2KJA6"/>
<dbReference type="RefSeq" id="WP_002814892.1">
    <property type="nucleotide sequence ID" value="NZ_GG693383.1"/>
</dbReference>
<evidence type="ECO:0000313" key="2">
    <source>
        <dbReference type="Proteomes" id="UP000004283"/>
    </source>
</evidence>
<sequence>MIKTYKRPNMPITFKYPYITIDGDAVTLHYTIYGVTHEHNFESVKAAKQYARANDIDALPDAEFYN</sequence>
<accession>C2KJA6</accession>
<dbReference type="HOGENOM" id="CLU_2825932_0_0_9"/>
<evidence type="ECO:0000313" key="1">
    <source>
        <dbReference type="EMBL" id="EEJ42643.1"/>
    </source>
</evidence>
<organism evidence="1 2">
    <name type="scientific">Leuconostoc mesenteroides subsp. cremoris ATCC 19254</name>
    <dbReference type="NCBI Taxonomy" id="586220"/>
    <lineage>
        <taxon>Bacteria</taxon>
        <taxon>Bacillati</taxon>
        <taxon>Bacillota</taxon>
        <taxon>Bacilli</taxon>
        <taxon>Lactobacillales</taxon>
        <taxon>Lactobacillaceae</taxon>
        <taxon>Leuconostoc</taxon>
    </lineage>
</organism>
<dbReference type="Proteomes" id="UP000004283">
    <property type="component" value="Unassembled WGS sequence"/>
</dbReference>
<comment type="caution">
    <text evidence="1">The sequence shown here is derived from an EMBL/GenBank/DDBJ whole genome shotgun (WGS) entry which is preliminary data.</text>
</comment>
<proteinExistence type="predicted"/>
<reference evidence="1 2" key="1">
    <citation type="submission" date="2009-04" db="EMBL/GenBank/DDBJ databases">
        <authorList>
            <person name="Qin X."/>
            <person name="Bachman B."/>
            <person name="Battles P."/>
            <person name="Bell A."/>
            <person name="Bess C."/>
            <person name="Bickham C."/>
            <person name="Chaboub L."/>
            <person name="Chen D."/>
            <person name="Coyle M."/>
            <person name="Deiros D.R."/>
            <person name="Dinh H."/>
            <person name="Forbes L."/>
            <person name="Fowler G."/>
            <person name="Francisco L."/>
            <person name="Fu Q."/>
            <person name="Gubbala S."/>
            <person name="Hale W."/>
            <person name="Han Y."/>
            <person name="Hemphill L."/>
            <person name="Highlander S.K."/>
            <person name="Hirani K."/>
            <person name="Hogues M."/>
            <person name="Jackson L."/>
            <person name="Jakkamsetti A."/>
            <person name="Javaid M."/>
            <person name="Jiang H."/>
            <person name="Korchina V."/>
            <person name="Kovar C."/>
            <person name="Lara F."/>
            <person name="Lee S."/>
            <person name="Mata R."/>
            <person name="Mathew T."/>
            <person name="Moen C."/>
            <person name="Morales K."/>
            <person name="Munidasa M."/>
            <person name="Nazareth L."/>
            <person name="Ngo R."/>
            <person name="Nguyen L."/>
            <person name="Okwuonu G."/>
            <person name="Ongeri F."/>
            <person name="Patil S."/>
            <person name="Petrosino J."/>
            <person name="Pham C."/>
            <person name="Pham P."/>
            <person name="Pu L.-L."/>
            <person name="Puazo M."/>
            <person name="Raj R."/>
            <person name="Reid J."/>
            <person name="Rouhana J."/>
            <person name="Saada N."/>
            <person name="Shang Y."/>
            <person name="Simmons D."/>
            <person name="Thornton R."/>
            <person name="Warren J."/>
            <person name="Weissenberger G."/>
            <person name="Zhang J."/>
            <person name="Zhang L."/>
            <person name="Zhou C."/>
            <person name="Zhu D."/>
            <person name="Muzny D."/>
            <person name="Worley K."/>
            <person name="Gibbs R."/>
        </authorList>
    </citation>
    <scope>NUCLEOTIDE SEQUENCE [LARGE SCALE GENOMIC DNA]</scope>
    <source>
        <strain evidence="1 2">ATCC 19254</strain>
    </source>
</reference>
<name>C2KJA6_LEUMC</name>
<dbReference type="EMBL" id="ACKV01000035">
    <property type="protein sequence ID" value="EEJ42643.1"/>
    <property type="molecule type" value="Genomic_DNA"/>
</dbReference>
<protein>
    <submittedName>
        <fullName evidence="1">Uncharacterized protein</fullName>
    </submittedName>
</protein>